<dbReference type="Proteomes" id="UP001591681">
    <property type="component" value="Unassembled WGS sequence"/>
</dbReference>
<evidence type="ECO:0000259" key="10">
    <source>
        <dbReference type="PROSITE" id="PS50262"/>
    </source>
</evidence>
<sequence>MSRFDRKHMEPTFPRLSGSMNQTDLFDPYCREFVVGNMIWGILSVPCVCVGVPASVWLLWVLIRRQRSGSSNDIYMLNLTIMDVMFVATILPYNLNVFLWKHDEFMKLLAFLYTFNGSGRPLLMACICSDCYIAVRYPVLYMRMKHSRYRLGVCAAAWALTISFGIMLTLYSSSILLAVPYIFTLPVIVGCDIAIVCALRRPDPSGKTEVHPQKKRALQAITHSLVLTVLSFLPPLTVPVLGPLIALSRQEMYCSVTMPSLTAPALASVVLPLLHLRSLGSFRGLRRGGCGCRCGWWWSPEQ</sequence>
<feature type="transmembrane region" description="Helical" evidence="9">
    <location>
        <begin position="151"/>
        <end position="172"/>
    </location>
</feature>
<evidence type="ECO:0000256" key="5">
    <source>
        <dbReference type="ARBA" id="ARBA00023136"/>
    </source>
</evidence>
<proteinExistence type="predicted"/>
<dbReference type="EMBL" id="JBHFQA010000023">
    <property type="protein sequence ID" value="KAL2078720.1"/>
    <property type="molecule type" value="Genomic_DNA"/>
</dbReference>
<evidence type="ECO:0000256" key="1">
    <source>
        <dbReference type="ARBA" id="ARBA00004141"/>
    </source>
</evidence>
<organism evidence="11 12">
    <name type="scientific">Coilia grayii</name>
    <name type="common">Gray's grenadier anchovy</name>
    <dbReference type="NCBI Taxonomy" id="363190"/>
    <lineage>
        <taxon>Eukaryota</taxon>
        <taxon>Metazoa</taxon>
        <taxon>Chordata</taxon>
        <taxon>Craniata</taxon>
        <taxon>Vertebrata</taxon>
        <taxon>Euteleostomi</taxon>
        <taxon>Actinopterygii</taxon>
        <taxon>Neopterygii</taxon>
        <taxon>Teleostei</taxon>
        <taxon>Clupei</taxon>
        <taxon>Clupeiformes</taxon>
        <taxon>Clupeoidei</taxon>
        <taxon>Engraulidae</taxon>
        <taxon>Coilinae</taxon>
        <taxon>Coilia</taxon>
    </lineage>
</organism>
<dbReference type="Pfam" id="PF00001">
    <property type="entry name" value="7tm_1"/>
    <property type="match status" value="1"/>
</dbReference>
<keyword evidence="6" id="KW-0675">Receptor</keyword>
<keyword evidence="7" id="KW-0325">Glycoprotein</keyword>
<reference evidence="11 12" key="1">
    <citation type="submission" date="2024-09" db="EMBL/GenBank/DDBJ databases">
        <title>A chromosome-level genome assembly of Gray's grenadier anchovy, Coilia grayii.</title>
        <authorList>
            <person name="Fu Z."/>
        </authorList>
    </citation>
    <scope>NUCLEOTIDE SEQUENCE [LARGE SCALE GENOMIC DNA]</scope>
    <source>
        <strain evidence="11">G4</strain>
        <tissue evidence="11">Muscle</tissue>
    </source>
</reference>
<dbReference type="SUPFAM" id="SSF81321">
    <property type="entry name" value="Family A G protein-coupled receptor-like"/>
    <property type="match status" value="1"/>
</dbReference>
<feature type="transmembrane region" description="Helical" evidence="9">
    <location>
        <begin position="178"/>
        <end position="199"/>
    </location>
</feature>
<accession>A0ABD1IXI9</accession>
<evidence type="ECO:0000256" key="3">
    <source>
        <dbReference type="ARBA" id="ARBA00022989"/>
    </source>
</evidence>
<feature type="transmembrane region" description="Helical" evidence="9">
    <location>
        <begin position="38"/>
        <end position="63"/>
    </location>
</feature>
<feature type="transmembrane region" description="Helical" evidence="9">
    <location>
        <begin position="220"/>
        <end position="246"/>
    </location>
</feature>
<dbReference type="Gene3D" id="1.20.1070.10">
    <property type="entry name" value="Rhodopsin 7-helix transmembrane proteins"/>
    <property type="match status" value="1"/>
</dbReference>
<dbReference type="PANTHER" id="PTHR24232:SF107">
    <property type="entry name" value="HYDROXYCARBOXYLIC ACID RECEPTOR 2-LIKE"/>
    <property type="match status" value="1"/>
</dbReference>
<gene>
    <name evidence="11" type="ORF">ACEWY4_026405</name>
</gene>
<name>A0ABD1IXI9_9TELE</name>
<evidence type="ECO:0000256" key="8">
    <source>
        <dbReference type="ARBA" id="ARBA00023224"/>
    </source>
</evidence>
<protein>
    <recommendedName>
        <fullName evidence="10">G-protein coupled receptors family 1 profile domain-containing protein</fullName>
    </recommendedName>
</protein>
<feature type="transmembrane region" description="Helical" evidence="9">
    <location>
        <begin position="258"/>
        <end position="276"/>
    </location>
</feature>
<evidence type="ECO:0000256" key="9">
    <source>
        <dbReference type="SAM" id="Phobius"/>
    </source>
</evidence>
<evidence type="ECO:0000313" key="12">
    <source>
        <dbReference type="Proteomes" id="UP001591681"/>
    </source>
</evidence>
<dbReference type="InterPro" id="IPR000276">
    <property type="entry name" value="GPCR_Rhodpsn"/>
</dbReference>
<evidence type="ECO:0000256" key="7">
    <source>
        <dbReference type="ARBA" id="ARBA00023180"/>
    </source>
</evidence>
<dbReference type="InterPro" id="IPR017452">
    <property type="entry name" value="GPCR_Rhodpsn_7TM"/>
</dbReference>
<evidence type="ECO:0000256" key="6">
    <source>
        <dbReference type="ARBA" id="ARBA00023170"/>
    </source>
</evidence>
<keyword evidence="2 9" id="KW-0812">Transmembrane</keyword>
<keyword evidence="5 9" id="KW-0472">Membrane</keyword>
<comment type="caution">
    <text evidence="11">The sequence shown here is derived from an EMBL/GenBank/DDBJ whole genome shotgun (WGS) entry which is preliminary data.</text>
</comment>
<evidence type="ECO:0000256" key="4">
    <source>
        <dbReference type="ARBA" id="ARBA00023040"/>
    </source>
</evidence>
<evidence type="ECO:0000313" key="11">
    <source>
        <dbReference type="EMBL" id="KAL2078720.1"/>
    </source>
</evidence>
<evidence type="ECO:0000256" key="2">
    <source>
        <dbReference type="ARBA" id="ARBA00022692"/>
    </source>
</evidence>
<keyword evidence="8" id="KW-0807">Transducer</keyword>
<dbReference type="GO" id="GO:0016020">
    <property type="term" value="C:membrane"/>
    <property type="evidence" value="ECO:0007669"/>
    <property type="project" value="UniProtKB-SubCell"/>
</dbReference>
<comment type="subcellular location">
    <subcellularLocation>
        <location evidence="1">Membrane</location>
        <topology evidence="1">Multi-pass membrane protein</topology>
    </subcellularLocation>
</comment>
<keyword evidence="12" id="KW-1185">Reference proteome</keyword>
<dbReference type="AlphaFoldDB" id="A0ABD1IXI9"/>
<feature type="transmembrane region" description="Helical" evidence="9">
    <location>
        <begin position="75"/>
        <end position="100"/>
    </location>
</feature>
<dbReference type="GO" id="GO:0004930">
    <property type="term" value="F:G protein-coupled receptor activity"/>
    <property type="evidence" value="ECO:0007669"/>
    <property type="project" value="UniProtKB-KW"/>
</dbReference>
<dbReference type="PROSITE" id="PS50262">
    <property type="entry name" value="G_PROTEIN_RECEP_F1_2"/>
    <property type="match status" value="1"/>
</dbReference>
<feature type="domain" description="G-protein coupled receptors family 1 profile" evidence="10">
    <location>
        <begin position="54"/>
        <end position="275"/>
    </location>
</feature>
<dbReference type="PANTHER" id="PTHR24232">
    <property type="entry name" value="G-PROTEIN COUPLED RECEPTOR"/>
    <property type="match status" value="1"/>
</dbReference>
<keyword evidence="4" id="KW-0297">G-protein coupled receptor</keyword>
<keyword evidence="3 9" id="KW-1133">Transmembrane helix</keyword>